<name>I5C1K2_9BACT</name>
<reference evidence="2 3" key="1">
    <citation type="submission" date="2012-05" db="EMBL/GenBank/DDBJ databases">
        <title>Genome sequence of Nitritalea halalkaliphila LW7.</title>
        <authorList>
            <person name="Jangir P.K."/>
            <person name="Singh A."/>
            <person name="Shivaji S."/>
            <person name="Sharma R."/>
        </authorList>
    </citation>
    <scope>NUCLEOTIDE SEQUENCE [LARGE SCALE GENOMIC DNA]</scope>
    <source>
        <strain evidence="2 3">LW7</strain>
    </source>
</reference>
<sequence>MKKVVFLGLMLGLALTSQAQIANLNMNGVPARVTPYSGIEGSPYLFDEWSVADITLRGGEVKEKVSMKVNTFENELEIMNEQGTRIILEKKQVRKVKLERPAGKFSPEKGDVRVLTFQNGYEGLRGVGQEDFVNVLAEGNYYTVVRTYRTTLQEPVKNSYAPTPGKMFVFGENLYLLGVNKEAQSVRAKTSSIVKALEPEDRALAKSIIKNRSLNLSREDHLITFFEELHANK</sequence>
<evidence type="ECO:0000313" key="2">
    <source>
        <dbReference type="EMBL" id="EIM75704.1"/>
    </source>
</evidence>
<proteinExistence type="predicted"/>
<comment type="caution">
    <text evidence="2">The sequence shown here is derived from an EMBL/GenBank/DDBJ whole genome shotgun (WGS) entry which is preliminary data.</text>
</comment>
<evidence type="ECO:0000313" key="3">
    <source>
        <dbReference type="Proteomes" id="UP000005551"/>
    </source>
</evidence>
<dbReference type="Proteomes" id="UP000005551">
    <property type="component" value="Unassembled WGS sequence"/>
</dbReference>
<gene>
    <name evidence="2" type="ORF">A3SI_12694</name>
</gene>
<evidence type="ECO:0000256" key="1">
    <source>
        <dbReference type="SAM" id="SignalP"/>
    </source>
</evidence>
<organism evidence="2 3">
    <name type="scientific">Nitritalea halalkaliphila LW7</name>
    <dbReference type="NCBI Taxonomy" id="1189621"/>
    <lineage>
        <taxon>Bacteria</taxon>
        <taxon>Pseudomonadati</taxon>
        <taxon>Bacteroidota</taxon>
        <taxon>Cytophagia</taxon>
        <taxon>Cytophagales</taxon>
        <taxon>Cyclobacteriaceae</taxon>
        <taxon>Nitritalea</taxon>
    </lineage>
</organism>
<protein>
    <submittedName>
        <fullName evidence="2">Uncharacterized protein</fullName>
    </submittedName>
</protein>
<keyword evidence="1" id="KW-0732">Signal</keyword>
<dbReference type="STRING" id="1189621.A3SI_12694"/>
<accession>I5C1K2</accession>
<dbReference type="OrthoDB" id="680837at2"/>
<feature type="signal peptide" evidence="1">
    <location>
        <begin position="1"/>
        <end position="19"/>
    </location>
</feature>
<dbReference type="EMBL" id="AJYA01000028">
    <property type="protein sequence ID" value="EIM75704.1"/>
    <property type="molecule type" value="Genomic_DNA"/>
</dbReference>
<feature type="chain" id="PRO_5003701305" evidence="1">
    <location>
        <begin position="20"/>
        <end position="233"/>
    </location>
</feature>
<keyword evidence="3" id="KW-1185">Reference proteome</keyword>
<dbReference type="AlphaFoldDB" id="I5C1K2"/>